<dbReference type="GeneID" id="104612816"/>
<dbReference type="RefSeq" id="XP_010278705.1">
    <property type="nucleotide sequence ID" value="XM_010280403.2"/>
</dbReference>
<gene>
    <name evidence="2" type="primary">LOC104612816</name>
</gene>
<reference evidence="2" key="1">
    <citation type="submission" date="2025-08" db="UniProtKB">
        <authorList>
            <consortium name="RefSeq"/>
        </authorList>
    </citation>
    <scope>IDENTIFICATION</scope>
</reference>
<evidence type="ECO:0000313" key="2">
    <source>
        <dbReference type="RefSeq" id="XP_010278705.1"/>
    </source>
</evidence>
<dbReference type="KEGG" id="nnu:104612816"/>
<organism evidence="1 2">
    <name type="scientific">Nelumbo nucifera</name>
    <name type="common">Sacred lotus</name>
    <dbReference type="NCBI Taxonomy" id="4432"/>
    <lineage>
        <taxon>Eukaryota</taxon>
        <taxon>Viridiplantae</taxon>
        <taxon>Streptophyta</taxon>
        <taxon>Embryophyta</taxon>
        <taxon>Tracheophyta</taxon>
        <taxon>Spermatophyta</taxon>
        <taxon>Magnoliopsida</taxon>
        <taxon>Proteales</taxon>
        <taxon>Nelumbonaceae</taxon>
        <taxon>Nelumbo</taxon>
    </lineage>
</organism>
<dbReference type="Proteomes" id="UP000189703">
    <property type="component" value="Unplaced"/>
</dbReference>
<protein>
    <submittedName>
        <fullName evidence="2">Uncharacterized protein LOC104612816</fullName>
    </submittedName>
</protein>
<keyword evidence="1" id="KW-1185">Reference proteome</keyword>
<dbReference type="AlphaFoldDB" id="A0A1U8BF99"/>
<dbReference type="OMA" id="RICRLKV"/>
<dbReference type="PANTHER" id="PTHR35687:SF1">
    <property type="entry name" value="OS07G0516700 PROTEIN"/>
    <property type="match status" value="1"/>
</dbReference>
<dbReference type="PANTHER" id="PTHR35687">
    <property type="entry name" value="OS07G0516700 PROTEIN"/>
    <property type="match status" value="1"/>
</dbReference>
<proteinExistence type="predicted"/>
<name>A0A1U8BF99_NELNU</name>
<dbReference type="eggNOG" id="ENOG502S4N4">
    <property type="taxonomic scope" value="Eukaryota"/>
</dbReference>
<accession>A0A1U8BF99</accession>
<sequence>MSSLAKKPYAYSKLEIEDPEERKHRRAQFLINKILEQADTRRRQSSLRVRICRLKVKIGKRFKRLRKTMLLTISTARASLYRQVLRQFMKMWKRLISGRETIVSLPPLFT</sequence>
<evidence type="ECO:0000313" key="1">
    <source>
        <dbReference type="Proteomes" id="UP000189703"/>
    </source>
</evidence>
<dbReference type="OrthoDB" id="1909082at2759"/>